<evidence type="ECO:0000259" key="7">
    <source>
        <dbReference type="Pfam" id="PF06974"/>
    </source>
</evidence>
<feature type="compositionally biased region" description="Basic and acidic residues" evidence="5">
    <location>
        <begin position="603"/>
        <end position="631"/>
    </location>
</feature>
<name>A0AAF0ENW4_9BASI</name>
<organism evidence="8 9">
    <name type="scientific">Malassezia cuniculi</name>
    <dbReference type="NCBI Taxonomy" id="948313"/>
    <lineage>
        <taxon>Eukaryota</taxon>
        <taxon>Fungi</taxon>
        <taxon>Dikarya</taxon>
        <taxon>Basidiomycota</taxon>
        <taxon>Ustilaginomycotina</taxon>
        <taxon>Malasseziomycetes</taxon>
        <taxon>Malasseziales</taxon>
        <taxon>Malasseziaceae</taxon>
        <taxon>Malassezia</taxon>
    </lineage>
</organism>
<evidence type="ECO:0000256" key="5">
    <source>
        <dbReference type="SAM" id="MobiDB-lite"/>
    </source>
</evidence>
<dbReference type="Proteomes" id="UP001219933">
    <property type="component" value="Chromosome 1"/>
</dbReference>
<dbReference type="GO" id="GO:0045017">
    <property type="term" value="P:glycerolipid biosynthetic process"/>
    <property type="evidence" value="ECO:0007669"/>
    <property type="project" value="InterPro"/>
</dbReference>
<proteinExistence type="inferred from homology"/>
<dbReference type="GO" id="GO:0030688">
    <property type="term" value="C:preribosome, small subunit precursor"/>
    <property type="evidence" value="ECO:0007669"/>
    <property type="project" value="TreeGrafter"/>
</dbReference>
<feature type="domain" description="O-acyltransferase WSD1-like N-terminal" evidence="6">
    <location>
        <begin position="920"/>
        <end position="1035"/>
    </location>
</feature>
<evidence type="ECO:0000259" key="6">
    <source>
        <dbReference type="Pfam" id="PF03007"/>
    </source>
</evidence>
<protein>
    <recommendedName>
        <fullName evidence="3">long-chain-alcohol O-fatty-acyltransferase</fullName>
        <ecNumber evidence="3">2.3.1.75</ecNumber>
    </recommendedName>
</protein>
<feature type="compositionally biased region" description="Basic residues" evidence="5">
    <location>
        <begin position="742"/>
        <end position="753"/>
    </location>
</feature>
<dbReference type="EC" id="2.3.1.75" evidence="3"/>
<sequence>MPPKSIWRQPNAVHFQVVHRSHRDTLYNDPDAGQHVLKPISRGGKGKTMQDLVNDDPALARSDRKNIGEAALYGVYYDDTDYDYMQHLRAINDNENSKHGGQDEEADTEAVWIPSTVQPKERQKGFALKQDDKAPGIMLPASVFAGKEVEANDLAHFDVDPALQGLNPDMDPHLRQTLEALDDDAFVDDEADDDFFNEIIGDGAWDGVRTEDDAWRDAPPEGDDIWLDPVQRALREQEALRAQGGDQAAEEQLSLTARVALFKEQQQKSQAEATSDFSDEDRDELGDLPAPRTAVPARRAGSSSSTGSALGKKGKPGALARRAASSRAGSVGGGSTIWSMSSSAMARNQGLTELDERFDQVIRAYGGKATGDPEIDAQMPVFDEVEEEPEEELDEETVERLTRGDFEAIMDEFLETQEVIRGKLKQRLGGRDATSDEKLTILRKALGEARIVDGEDMTSPAEENPFLNPRIIGADREKWDVETIQSTKTNLENHPRTIVAASIAASARPSQASTIAGPRAVEDDVRIPKIRIHPRTGMPQIIGYTMTQKDKKAAKKAMTKDADDAPCADEDQGAHGQDDDEDADSDSDRDSVRGAPQIPAARPRTETAEERKARKNAVKEAKQQRRAEKSAIKKAFANELMPQQYAASGGAPSRSRSGSRRAVDEKAALRQSDVLDTRPTRTSDRAAAEAIASGNAPRPRRSSRRTLTEEELREREERRAIRAARAQKEAAFRTDLNEKQPPKSHAKPTKLKGRTSVLLPEDEGSVVDHTGDIERHAQEQPRSSRARDLAPVPKGQVGEMPEGRVFPFTGIDNLAELMETDTFHMACFSIYLFKSTLDYDTVQEFFEVLLQLYPKYRYVADLQPYSAERRDKAKRKQLKALESGPPGAREAYEKSQEAARAAGRLPFNPGSRHWYSKSLKSGSLLRPAQWRIDDDFHVSENIEVLPLGGNASEKKLFRVAGRFLARHFDYNKPLWEALLVQGLHTSDGGRSALMIKIHHSFSDGQGMIQSYHAALMAMSKDMGIKDVQQYADQMRAKKNAKPKTKRSIGATISHGFYTMRELYYMRRRTFLYKDPKQPRVAGRLYCHSEGIQMEQFKLIRKAFATDKMELTLNDVAIALLVRAMHQASLKFTAPGKKNDQRAAFFVPISLRPAGDWSLKNYTTGSLAWLPFPKDGDASIDEHLATVHREMRRMKNSLLPVLWYKTFDWACKHPIMYMPNYPVWHSVYQRTVSEYHVATNVPGPVEPVKFGKHEAYNYHVLPPSSPGKATLAIGMISYAKDFSLAVSCDDVPEFAELPQELCRCFQESAEVMINAARSKLGVA</sequence>
<dbReference type="PANTHER" id="PTHR21531:SF0">
    <property type="entry name" value="PROTEIN LTV1 HOMOLOG"/>
    <property type="match status" value="1"/>
</dbReference>
<dbReference type="GO" id="GO:0004144">
    <property type="term" value="F:diacylglycerol O-acyltransferase activity"/>
    <property type="evidence" value="ECO:0007669"/>
    <property type="project" value="InterPro"/>
</dbReference>
<keyword evidence="9" id="KW-1185">Reference proteome</keyword>
<dbReference type="GO" id="GO:0042274">
    <property type="term" value="P:ribosomal small subunit biogenesis"/>
    <property type="evidence" value="ECO:0007669"/>
    <property type="project" value="InterPro"/>
</dbReference>
<dbReference type="GO" id="GO:0047196">
    <property type="term" value="F:long-chain-alcohol O-fatty-acyltransferase activity"/>
    <property type="evidence" value="ECO:0007669"/>
    <property type="project" value="UniProtKB-EC"/>
</dbReference>
<evidence type="ECO:0000256" key="4">
    <source>
        <dbReference type="ARBA" id="ARBA00047604"/>
    </source>
</evidence>
<evidence type="ECO:0000313" key="8">
    <source>
        <dbReference type="EMBL" id="WFD33565.1"/>
    </source>
</evidence>
<feature type="region of interest" description="Disordered" evidence="5">
    <location>
        <begin position="776"/>
        <end position="801"/>
    </location>
</feature>
<accession>A0AAF0ENW4</accession>
<dbReference type="Pfam" id="PF06974">
    <property type="entry name" value="WS_DGAT_C"/>
    <property type="match status" value="1"/>
</dbReference>
<dbReference type="InterPro" id="IPR009721">
    <property type="entry name" value="O-acyltransferase_WSD1_C"/>
</dbReference>
<dbReference type="InterPro" id="IPR004255">
    <property type="entry name" value="O-acyltransferase_WSD1_N"/>
</dbReference>
<dbReference type="InterPro" id="IPR007307">
    <property type="entry name" value="Ltv1"/>
</dbReference>
<comment type="catalytic activity">
    <reaction evidence="4">
        <text>a long chain fatty alcohol + a fatty acyl-CoA = a long-chain alcohol wax ester + CoA</text>
        <dbReference type="Rhea" id="RHEA:38443"/>
        <dbReference type="ChEBI" id="CHEBI:17135"/>
        <dbReference type="ChEBI" id="CHEBI:57287"/>
        <dbReference type="ChEBI" id="CHEBI:77636"/>
        <dbReference type="ChEBI" id="CHEBI:235323"/>
        <dbReference type="EC" id="2.3.1.75"/>
    </reaction>
</comment>
<gene>
    <name evidence="8" type="ORF">MCUN1_000378</name>
</gene>
<dbReference type="PANTHER" id="PTHR21531">
    <property type="entry name" value="LOW-TEMPERATURE VIABILITY PROTEIN LTV1-RELATED"/>
    <property type="match status" value="1"/>
</dbReference>
<feature type="region of interest" description="Disordered" evidence="5">
    <location>
        <begin position="547"/>
        <end position="764"/>
    </location>
</feature>
<evidence type="ECO:0000313" key="9">
    <source>
        <dbReference type="Proteomes" id="UP001219933"/>
    </source>
</evidence>
<dbReference type="GO" id="GO:0000056">
    <property type="term" value="P:ribosomal small subunit export from nucleus"/>
    <property type="evidence" value="ECO:0007669"/>
    <property type="project" value="TreeGrafter"/>
</dbReference>
<dbReference type="EMBL" id="CP119877">
    <property type="protein sequence ID" value="WFD33565.1"/>
    <property type="molecule type" value="Genomic_DNA"/>
</dbReference>
<dbReference type="GO" id="GO:0005829">
    <property type="term" value="C:cytosol"/>
    <property type="evidence" value="ECO:0007669"/>
    <property type="project" value="TreeGrafter"/>
</dbReference>
<evidence type="ECO:0000256" key="3">
    <source>
        <dbReference type="ARBA" id="ARBA00024388"/>
    </source>
</evidence>
<feature type="compositionally biased region" description="Basic and acidic residues" evidence="5">
    <location>
        <begin position="661"/>
        <end position="687"/>
    </location>
</feature>
<evidence type="ECO:0000256" key="2">
    <source>
        <dbReference type="ARBA" id="ARBA00024360"/>
    </source>
</evidence>
<reference evidence="8" key="1">
    <citation type="submission" date="2023-03" db="EMBL/GenBank/DDBJ databases">
        <title>Mating type loci evolution in Malassezia.</title>
        <authorList>
            <person name="Coelho M.A."/>
        </authorList>
    </citation>
    <scope>NUCLEOTIDE SEQUENCE</scope>
    <source>
        <strain evidence="8">CBS 11721</strain>
    </source>
</reference>
<feature type="region of interest" description="Disordered" evidence="5">
    <location>
        <begin position="266"/>
        <end position="337"/>
    </location>
</feature>
<dbReference type="GO" id="GO:0005634">
    <property type="term" value="C:nucleus"/>
    <property type="evidence" value="ECO:0007669"/>
    <property type="project" value="TreeGrafter"/>
</dbReference>
<feature type="compositionally biased region" description="Low complexity" evidence="5">
    <location>
        <begin position="289"/>
        <end position="329"/>
    </location>
</feature>
<feature type="region of interest" description="Disordered" evidence="5">
    <location>
        <begin position="873"/>
        <end position="895"/>
    </location>
</feature>
<comment type="similarity">
    <text evidence="1">Belongs to the LTV1 family.</text>
</comment>
<feature type="compositionally biased region" description="Basic and acidic residues" evidence="5">
    <location>
        <begin position="706"/>
        <end position="741"/>
    </location>
</feature>
<feature type="domain" description="O-acyltransferase WSD1 C-terminal" evidence="7">
    <location>
        <begin position="1166"/>
        <end position="1309"/>
    </location>
</feature>
<dbReference type="Pfam" id="PF04180">
    <property type="entry name" value="LTV"/>
    <property type="match status" value="1"/>
</dbReference>
<dbReference type="Pfam" id="PF03007">
    <property type="entry name" value="WS_DGAT_cat"/>
    <property type="match status" value="1"/>
</dbReference>
<evidence type="ECO:0000256" key="1">
    <source>
        <dbReference type="ARBA" id="ARBA00009078"/>
    </source>
</evidence>
<comment type="similarity">
    <text evidence="2">In the N-terminal section; belongs to the long-chain O-acyltransferase family.</text>
</comment>
<feature type="compositionally biased region" description="Polar residues" evidence="5">
    <location>
        <begin position="267"/>
        <end position="276"/>
    </location>
</feature>
<feature type="compositionally biased region" description="Acidic residues" evidence="5">
    <location>
        <begin position="277"/>
        <end position="286"/>
    </location>
</feature>
<feature type="compositionally biased region" description="Low complexity" evidence="5">
    <location>
        <begin position="646"/>
        <end position="656"/>
    </location>
</feature>